<dbReference type="InterPro" id="IPR047873">
    <property type="entry name" value="Ribosomal_uL16"/>
</dbReference>
<feature type="compositionally biased region" description="Basic residues" evidence="5">
    <location>
        <begin position="1"/>
        <end position="15"/>
    </location>
</feature>
<keyword evidence="2 4" id="KW-0689">Ribosomal protein</keyword>
<dbReference type="NCBIfam" id="TIGR01164">
    <property type="entry name" value="rplP_bact"/>
    <property type="match status" value="1"/>
</dbReference>
<dbReference type="PRINTS" id="PR00060">
    <property type="entry name" value="RIBOSOMALL16"/>
</dbReference>
<dbReference type="PANTHER" id="PTHR12220">
    <property type="entry name" value="50S/60S RIBOSOMAL PROTEIN L16"/>
    <property type="match status" value="1"/>
</dbReference>
<accession>A0A890CL28</accession>
<dbReference type="EMBL" id="MT872230">
    <property type="protein sequence ID" value="QRG32599.1"/>
    <property type="molecule type" value="Genomic_DNA"/>
</dbReference>
<feature type="region of interest" description="Disordered" evidence="5">
    <location>
        <begin position="1"/>
        <end position="22"/>
    </location>
</feature>
<dbReference type="InterPro" id="IPR020798">
    <property type="entry name" value="Ribosomal_uL16_CS"/>
</dbReference>
<dbReference type="SUPFAM" id="SSF54686">
    <property type="entry name" value="Ribosomal protein L16p/L10e"/>
    <property type="match status" value="1"/>
</dbReference>
<comment type="similarity">
    <text evidence="1 4">Belongs to the universal ribosomal protein uL16 family.</text>
</comment>
<proteinExistence type="inferred from homology"/>
<evidence type="ECO:0000256" key="3">
    <source>
        <dbReference type="ARBA" id="ARBA00023274"/>
    </source>
</evidence>
<dbReference type="CDD" id="cd01433">
    <property type="entry name" value="Ribosomal_L16_L10e"/>
    <property type="match status" value="1"/>
</dbReference>
<reference evidence="6" key="1">
    <citation type="submission" date="2020-08" db="EMBL/GenBank/DDBJ databases">
        <title>Environmental palaeogenomic reconstruction of an Ice Age algal population.</title>
        <authorList>
            <person name="Lammers Y."/>
            <person name="Heintzman P.D."/>
            <person name="Alsos I.G."/>
        </authorList>
    </citation>
    <scope>NUCLEOTIDE SEQUENCE</scope>
</reference>
<evidence type="ECO:0000256" key="5">
    <source>
        <dbReference type="SAM" id="MobiDB-lite"/>
    </source>
</evidence>
<dbReference type="GO" id="GO:0005840">
    <property type="term" value="C:ribosome"/>
    <property type="evidence" value="ECO:0007669"/>
    <property type="project" value="UniProtKB-KW"/>
</dbReference>
<evidence type="ECO:0000256" key="2">
    <source>
        <dbReference type="ARBA" id="ARBA00022980"/>
    </source>
</evidence>
<dbReference type="GO" id="GO:0003735">
    <property type="term" value="F:structural constituent of ribosome"/>
    <property type="evidence" value="ECO:0007669"/>
    <property type="project" value="InterPro"/>
</dbReference>
<keyword evidence="6" id="KW-0496">Mitochondrion</keyword>
<dbReference type="EMBL" id="MT872228">
    <property type="protein sequence ID" value="QRG32529.1"/>
    <property type="molecule type" value="Genomic_DNA"/>
</dbReference>
<evidence type="ECO:0000313" key="6">
    <source>
        <dbReference type="EMBL" id="QRG32529.1"/>
    </source>
</evidence>
<dbReference type="AlphaFoldDB" id="A0A890CL28"/>
<dbReference type="PROSITE" id="PS00701">
    <property type="entry name" value="RIBOSOMAL_L16_2"/>
    <property type="match status" value="1"/>
</dbReference>
<evidence type="ECO:0000256" key="1">
    <source>
        <dbReference type="ARBA" id="ARBA00008931"/>
    </source>
</evidence>
<dbReference type="PANTHER" id="PTHR12220:SF13">
    <property type="entry name" value="LARGE RIBOSOMAL SUBUNIT PROTEIN UL16M"/>
    <property type="match status" value="1"/>
</dbReference>
<dbReference type="InterPro" id="IPR000114">
    <property type="entry name" value="Ribosomal_uL16_bact-type"/>
</dbReference>
<sequence length="143" mass="16335">MLLRPNRTKYNKSQRGHLSGPVSSFRPIKNGRFALIAQESVLLSAHQIESTRQVINRYLKRKGKIWIKAFPDLPVTSKPTEVRMGKGKGAVSEWVCRVRKGKILFEVDGAADQRILEAFQAARKKLPLKTLIFRNSWKLPLKV</sequence>
<evidence type="ECO:0000256" key="4">
    <source>
        <dbReference type="RuleBase" id="RU004413"/>
    </source>
</evidence>
<protein>
    <submittedName>
        <fullName evidence="6">50S ribosomal protein L16</fullName>
    </submittedName>
</protein>
<dbReference type="GO" id="GO:1990904">
    <property type="term" value="C:ribonucleoprotein complex"/>
    <property type="evidence" value="ECO:0007669"/>
    <property type="project" value="UniProtKB-KW"/>
</dbReference>
<dbReference type="InterPro" id="IPR036920">
    <property type="entry name" value="Ribosomal_uL16_sf"/>
</dbReference>
<keyword evidence="3 4" id="KW-0687">Ribonucleoprotein</keyword>
<dbReference type="GO" id="GO:0006412">
    <property type="term" value="P:translation"/>
    <property type="evidence" value="ECO:0007669"/>
    <property type="project" value="InterPro"/>
</dbReference>
<organism evidence="6">
    <name type="scientific">Nannochloropsis limnetica</name>
    <dbReference type="NCBI Taxonomy" id="120807"/>
    <lineage>
        <taxon>Eukaryota</taxon>
        <taxon>Sar</taxon>
        <taxon>Stramenopiles</taxon>
        <taxon>Ochrophyta</taxon>
        <taxon>Eustigmatophyceae</taxon>
        <taxon>Eustigmatales</taxon>
        <taxon>Monodopsidaceae</taxon>
        <taxon>Nannochloropsis</taxon>
    </lineage>
</organism>
<dbReference type="Gene3D" id="3.90.1170.10">
    <property type="entry name" value="Ribosomal protein L10e/L16"/>
    <property type="match status" value="1"/>
</dbReference>
<dbReference type="Pfam" id="PF00252">
    <property type="entry name" value="Ribosomal_L16"/>
    <property type="match status" value="1"/>
</dbReference>
<dbReference type="GO" id="GO:0019843">
    <property type="term" value="F:rRNA binding"/>
    <property type="evidence" value="ECO:0007669"/>
    <property type="project" value="InterPro"/>
</dbReference>
<gene>
    <name evidence="6" type="primary">rpl16</name>
</gene>
<dbReference type="InterPro" id="IPR016180">
    <property type="entry name" value="Ribosomal_uL16_dom"/>
</dbReference>
<geneLocation type="mitochondrion" evidence="6"/>
<name>A0A890CL28_9STRA</name>